<comment type="caution">
    <text evidence="1">The sequence shown here is derived from an EMBL/GenBank/DDBJ whole genome shotgun (WGS) entry which is preliminary data.</text>
</comment>
<dbReference type="InterPro" id="IPR011047">
    <property type="entry name" value="Quinoprotein_ADH-like_sf"/>
</dbReference>
<dbReference type="SUPFAM" id="SSF50998">
    <property type="entry name" value="Quinoprotein alcohol dehydrogenase-like"/>
    <property type="match status" value="1"/>
</dbReference>
<proteinExistence type="predicted"/>
<dbReference type="EMBL" id="NTJZ01000006">
    <property type="protein sequence ID" value="PDH33763.1"/>
    <property type="molecule type" value="Genomic_DNA"/>
</dbReference>
<protein>
    <recommendedName>
        <fullName evidence="3">Phytase-like domain-containing protein</fullName>
    </recommendedName>
</protein>
<accession>A0A2A5WBS8</accession>
<dbReference type="AlphaFoldDB" id="A0A2A5WBS8"/>
<reference evidence="1 2" key="1">
    <citation type="submission" date="2017-08" db="EMBL/GenBank/DDBJ databases">
        <title>Fine stratification of microbial communities through a metagenomic profile of the photic zone.</title>
        <authorList>
            <person name="Haro-Moreno J.M."/>
            <person name="Lopez-Perez M."/>
            <person name="De La Torre J."/>
            <person name="Picazo A."/>
            <person name="Camacho A."/>
            <person name="Rodriguez-Valera F."/>
        </authorList>
    </citation>
    <scope>NUCLEOTIDE SEQUENCE [LARGE SCALE GENOMIC DNA]</scope>
    <source>
        <strain evidence="1">MED-G28</strain>
    </source>
</reference>
<gene>
    <name evidence="1" type="ORF">CNF02_06955</name>
</gene>
<evidence type="ECO:0000313" key="2">
    <source>
        <dbReference type="Proteomes" id="UP000219329"/>
    </source>
</evidence>
<sequence length="328" mass="36787">MCFFIFMSQDNLTRAQPESAVRKVLDIEFPAINEQSGLAKSQTYDDVLWVHNDSGDVPRLFALDSQGKIIIPSFLEGRFHGEEVEAGKEAYPGLTIELAANIDWEDIAITKGAIYIADMGNNGNARRDLGIYVINEPNPVAVSRTRPYQFIPVSYPDQSHYPPERWTFDSEALFVHDDAIYVITKHRGEGIFQLAPGANLYRLTDWKSDQINVLEKVDSHADLFFITAADLSQNGGWLAVTGYTEVWLFPAPGVEGKWLSGEARRLSLDPAVSGIVEALTWMDDSTLLLGSEGGSWFSVDINDIPIYDGEPKWEEGRAQIRQRLPIYR</sequence>
<evidence type="ECO:0008006" key="3">
    <source>
        <dbReference type="Google" id="ProtNLM"/>
    </source>
</evidence>
<organism evidence="1 2">
    <name type="scientific">OM182 bacterium MED-G28</name>
    <dbReference type="NCBI Taxonomy" id="1986256"/>
    <lineage>
        <taxon>Bacteria</taxon>
        <taxon>Pseudomonadati</taxon>
        <taxon>Pseudomonadota</taxon>
        <taxon>Gammaproteobacteria</taxon>
        <taxon>OMG group</taxon>
        <taxon>OM182 clade</taxon>
    </lineage>
</organism>
<evidence type="ECO:0000313" key="1">
    <source>
        <dbReference type="EMBL" id="PDH33763.1"/>
    </source>
</evidence>
<dbReference type="Proteomes" id="UP000219329">
    <property type="component" value="Unassembled WGS sequence"/>
</dbReference>
<name>A0A2A5WBS8_9GAMM</name>